<proteinExistence type="predicted"/>
<dbReference type="GeneID" id="85358247"/>
<dbReference type="EMBL" id="JAUEPS010000078">
    <property type="protein sequence ID" value="KAK0440212.1"/>
    <property type="molecule type" value="Genomic_DNA"/>
</dbReference>
<comment type="caution">
    <text evidence="2">The sequence shown here is derived from an EMBL/GenBank/DDBJ whole genome shotgun (WGS) entry which is preliminary data.</text>
</comment>
<keyword evidence="3" id="KW-1185">Reference proteome</keyword>
<evidence type="ECO:0000313" key="2">
    <source>
        <dbReference type="EMBL" id="KAK0440212.1"/>
    </source>
</evidence>
<name>A0AA39JCG5_ARMTA</name>
<evidence type="ECO:0000313" key="3">
    <source>
        <dbReference type="Proteomes" id="UP001175211"/>
    </source>
</evidence>
<gene>
    <name evidence="2" type="ORF">EV420DRAFT_1582234</name>
</gene>
<accession>A0AA39JCG5</accession>
<evidence type="ECO:0000256" key="1">
    <source>
        <dbReference type="SAM" id="MobiDB-lite"/>
    </source>
</evidence>
<protein>
    <recommendedName>
        <fullName evidence="4">Chromatin elongation factor spt5</fullName>
    </recommendedName>
</protein>
<feature type="region of interest" description="Disordered" evidence="1">
    <location>
        <begin position="598"/>
        <end position="633"/>
    </location>
</feature>
<dbReference type="AlphaFoldDB" id="A0AA39JCG5"/>
<organism evidence="2 3">
    <name type="scientific">Armillaria tabescens</name>
    <name type="common">Ringless honey mushroom</name>
    <name type="synonym">Agaricus tabescens</name>
    <dbReference type="NCBI Taxonomy" id="1929756"/>
    <lineage>
        <taxon>Eukaryota</taxon>
        <taxon>Fungi</taxon>
        <taxon>Dikarya</taxon>
        <taxon>Basidiomycota</taxon>
        <taxon>Agaricomycotina</taxon>
        <taxon>Agaricomycetes</taxon>
        <taxon>Agaricomycetidae</taxon>
        <taxon>Agaricales</taxon>
        <taxon>Marasmiineae</taxon>
        <taxon>Physalacriaceae</taxon>
        <taxon>Desarmillaria</taxon>
    </lineage>
</organism>
<evidence type="ECO:0008006" key="4">
    <source>
        <dbReference type="Google" id="ProtNLM"/>
    </source>
</evidence>
<dbReference type="Proteomes" id="UP001175211">
    <property type="component" value="Unassembled WGS sequence"/>
</dbReference>
<sequence>MTSMPTSSHRSEDPTPEQLEEYASAVIERARKRRRVESDLAVGGLDSVDSLWVVGASGPLWRVRIKKHTQDHLVSRLKHYKTPDHGLITAFALPAIPQWVYLDCQYVNSALRQLLSSSCAVATANGQPILEEVPVEDSGPIRTMQKGKPNPQKGDWVRVTRGPYRNDVACVREIYDWGAEVLVIPRFYAPEHRRCPQREKRQHSSHSLWDSNRTLHRLGTMRQICPITKTQKRQNSEYDRGLLILQCEIQSLVTASTISASILGLFVQSQHSIVLQAELRAPCPMEWHFQVGDDVEISGNRTGVVCSISATGVEVSLDNGAGIHHIPFSRIIKRISVGDLVLCLESDREGLVQVVGEFHIVALAKGPNGEIEEFERPRNSVSRQCSRPHDYSEYIAKPKIVPHVGWIGRRVVVGAYGLVLRGKAGSVADVINEEGRPMAVVILDDEPDIARMFRPEDLTIEGRGEQLDIGETSNALEQIQGPMRSSGQTPWIGVQVGIFHTGHRLRSKIGTVRDVICGQDNASGLRLVIVLDTYDPATTNKEHTVDYEHVLEVETKRPLRLYKPLLLSQNAFLPRLSFIQSRYEERMEHMTRTLPGDFIRNRATTPPPNLDPAWDPRSKTPPLPDGSSISTSGFNPLSYEHHGHWATDGRLLGRELRIKLNGKAKTLIFRQGAKHAPVECYIRKGKKKIEAVPPELVEAIHPATPRNYERWVVIKGRHTGKYVRSIRYEKGATPKMPIWWTVAVVAPAEGQVDEQTGEELHLESTDLCLEEESESSRETNMLFSRKLREEAPRH</sequence>
<reference evidence="2" key="1">
    <citation type="submission" date="2023-06" db="EMBL/GenBank/DDBJ databases">
        <authorList>
            <consortium name="Lawrence Berkeley National Laboratory"/>
            <person name="Ahrendt S."/>
            <person name="Sahu N."/>
            <person name="Indic B."/>
            <person name="Wong-Bajracharya J."/>
            <person name="Merenyi Z."/>
            <person name="Ke H.-M."/>
            <person name="Monk M."/>
            <person name="Kocsube S."/>
            <person name="Drula E."/>
            <person name="Lipzen A."/>
            <person name="Balint B."/>
            <person name="Henrissat B."/>
            <person name="Andreopoulos B."/>
            <person name="Martin F.M."/>
            <person name="Harder C.B."/>
            <person name="Rigling D."/>
            <person name="Ford K.L."/>
            <person name="Foster G.D."/>
            <person name="Pangilinan J."/>
            <person name="Papanicolaou A."/>
            <person name="Barry K."/>
            <person name="LaButti K."/>
            <person name="Viragh M."/>
            <person name="Koriabine M."/>
            <person name="Yan M."/>
            <person name="Riley R."/>
            <person name="Champramary S."/>
            <person name="Plett K.L."/>
            <person name="Tsai I.J."/>
            <person name="Slot J."/>
            <person name="Sipos G."/>
            <person name="Plett J."/>
            <person name="Nagy L.G."/>
            <person name="Grigoriev I.V."/>
        </authorList>
    </citation>
    <scope>NUCLEOTIDE SEQUENCE</scope>
    <source>
        <strain evidence="2">CCBAS 213</strain>
    </source>
</reference>
<dbReference type="RefSeq" id="XP_060323536.1">
    <property type="nucleotide sequence ID" value="XM_060474699.1"/>
</dbReference>
<feature type="region of interest" description="Disordered" evidence="1">
    <location>
        <begin position="769"/>
        <end position="794"/>
    </location>
</feature>